<dbReference type="AlphaFoldDB" id="A0A8S3WY87"/>
<keyword evidence="3" id="KW-1185">Reference proteome</keyword>
<protein>
    <submittedName>
        <fullName evidence="2">(apollo) hypothetical protein</fullName>
    </submittedName>
</protein>
<evidence type="ECO:0000313" key="2">
    <source>
        <dbReference type="EMBL" id="CAG4987951.1"/>
    </source>
</evidence>
<feature type="compositionally biased region" description="Basic and acidic residues" evidence="1">
    <location>
        <begin position="7"/>
        <end position="20"/>
    </location>
</feature>
<comment type="caution">
    <text evidence="2">The sequence shown here is derived from an EMBL/GenBank/DDBJ whole genome shotgun (WGS) entry which is preliminary data.</text>
</comment>
<sequence>MPLTPAEKQKNYREKLKANNPEKYEEIKKNAAENALRHKKQIDETNENCKNVIRLKQLENSKTSTDSEEASMMRQNTAEYTPRKRVEKFISENISHIETPKKEVIKQKLLEHDVLTEALKLEMKSSNQAEKKNIQKSFEK</sequence>
<dbReference type="OrthoDB" id="6375801at2759"/>
<gene>
    <name evidence="2" type="ORF">PAPOLLO_LOCUS11543</name>
</gene>
<dbReference type="Proteomes" id="UP000691718">
    <property type="component" value="Unassembled WGS sequence"/>
</dbReference>
<evidence type="ECO:0000313" key="3">
    <source>
        <dbReference type="Proteomes" id="UP000691718"/>
    </source>
</evidence>
<reference evidence="2" key="1">
    <citation type="submission" date="2021-04" db="EMBL/GenBank/DDBJ databases">
        <authorList>
            <person name="Tunstrom K."/>
        </authorList>
    </citation>
    <scope>NUCLEOTIDE SEQUENCE</scope>
</reference>
<evidence type="ECO:0000256" key="1">
    <source>
        <dbReference type="SAM" id="MobiDB-lite"/>
    </source>
</evidence>
<accession>A0A8S3WY87</accession>
<organism evidence="2 3">
    <name type="scientific">Parnassius apollo</name>
    <name type="common">Apollo butterfly</name>
    <name type="synonym">Papilio apollo</name>
    <dbReference type="NCBI Taxonomy" id="110799"/>
    <lineage>
        <taxon>Eukaryota</taxon>
        <taxon>Metazoa</taxon>
        <taxon>Ecdysozoa</taxon>
        <taxon>Arthropoda</taxon>
        <taxon>Hexapoda</taxon>
        <taxon>Insecta</taxon>
        <taxon>Pterygota</taxon>
        <taxon>Neoptera</taxon>
        <taxon>Endopterygota</taxon>
        <taxon>Lepidoptera</taxon>
        <taxon>Glossata</taxon>
        <taxon>Ditrysia</taxon>
        <taxon>Papilionoidea</taxon>
        <taxon>Papilionidae</taxon>
        <taxon>Parnassiinae</taxon>
        <taxon>Parnassini</taxon>
        <taxon>Parnassius</taxon>
        <taxon>Parnassius</taxon>
    </lineage>
</organism>
<feature type="region of interest" description="Disordered" evidence="1">
    <location>
        <begin position="1"/>
        <end position="20"/>
    </location>
</feature>
<dbReference type="EMBL" id="CAJQZP010000847">
    <property type="protein sequence ID" value="CAG4987951.1"/>
    <property type="molecule type" value="Genomic_DNA"/>
</dbReference>
<proteinExistence type="predicted"/>
<feature type="region of interest" description="Disordered" evidence="1">
    <location>
        <begin position="59"/>
        <end position="80"/>
    </location>
</feature>
<name>A0A8S3WY87_PARAO</name>